<accession>A0A934R7R7</accession>
<dbReference type="Proteomes" id="UP000658278">
    <property type="component" value="Unassembled WGS sequence"/>
</dbReference>
<evidence type="ECO:0000256" key="1">
    <source>
        <dbReference type="ARBA" id="ARBA00001913"/>
    </source>
</evidence>
<dbReference type="InterPro" id="IPR017850">
    <property type="entry name" value="Alkaline_phosphatase_core_sf"/>
</dbReference>
<evidence type="ECO:0000256" key="5">
    <source>
        <dbReference type="ARBA" id="ARBA00022801"/>
    </source>
</evidence>
<dbReference type="InterPro" id="IPR035874">
    <property type="entry name" value="IDS"/>
</dbReference>
<name>A0A934R7R7_9BACT</name>
<evidence type="ECO:0000256" key="3">
    <source>
        <dbReference type="ARBA" id="ARBA00022723"/>
    </source>
</evidence>
<evidence type="ECO:0000256" key="6">
    <source>
        <dbReference type="ARBA" id="ARBA00022837"/>
    </source>
</evidence>
<gene>
    <name evidence="8" type="ORF">JIN81_00390</name>
</gene>
<dbReference type="GO" id="GO:0046872">
    <property type="term" value="F:metal ion binding"/>
    <property type="evidence" value="ECO:0007669"/>
    <property type="project" value="UniProtKB-KW"/>
</dbReference>
<dbReference type="EMBL" id="JAENII010000001">
    <property type="protein sequence ID" value="MBK1825460.1"/>
    <property type="molecule type" value="Genomic_DNA"/>
</dbReference>
<comment type="caution">
    <text evidence="8">The sequence shown here is derived from an EMBL/GenBank/DDBJ whole genome shotgun (WGS) entry which is preliminary data.</text>
</comment>
<evidence type="ECO:0000259" key="7">
    <source>
        <dbReference type="Pfam" id="PF00884"/>
    </source>
</evidence>
<proteinExistence type="inferred from homology"/>
<keyword evidence="3" id="KW-0479">Metal-binding</keyword>
<dbReference type="AlphaFoldDB" id="A0A934R7R7"/>
<dbReference type="Gene3D" id="3.40.720.10">
    <property type="entry name" value="Alkaline Phosphatase, subunit A"/>
    <property type="match status" value="1"/>
</dbReference>
<comment type="cofactor">
    <cofactor evidence="1">
        <name>Ca(2+)</name>
        <dbReference type="ChEBI" id="CHEBI:29108"/>
    </cofactor>
</comment>
<evidence type="ECO:0000256" key="4">
    <source>
        <dbReference type="ARBA" id="ARBA00022729"/>
    </source>
</evidence>
<feature type="domain" description="Sulfatase N-terminal" evidence="7">
    <location>
        <begin position="41"/>
        <end position="424"/>
    </location>
</feature>
<evidence type="ECO:0000313" key="8">
    <source>
        <dbReference type="EMBL" id="MBK1825460.1"/>
    </source>
</evidence>
<dbReference type="InterPro" id="IPR000917">
    <property type="entry name" value="Sulfatase_N"/>
</dbReference>
<keyword evidence="4" id="KW-0732">Signal</keyword>
<dbReference type="SUPFAM" id="SSF53649">
    <property type="entry name" value="Alkaline phosphatase-like"/>
    <property type="match status" value="1"/>
</dbReference>
<organism evidence="8 9">
    <name type="scientific">Haloferula rosea</name>
    <dbReference type="NCBI Taxonomy" id="490093"/>
    <lineage>
        <taxon>Bacteria</taxon>
        <taxon>Pseudomonadati</taxon>
        <taxon>Verrucomicrobiota</taxon>
        <taxon>Verrucomicrobiia</taxon>
        <taxon>Verrucomicrobiales</taxon>
        <taxon>Verrucomicrobiaceae</taxon>
        <taxon>Haloferula</taxon>
    </lineage>
</organism>
<keyword evidence="6" id="KW-0106">Calcium</keyword>
<evidence type="ECO:0000256" key="2">
    <source>
        <dbReference type="ARBA" id="ARBA00008779"/>
    </source>
</evidence>
<dbReference type="Pfam" id="PF00884">
    <property type="entry name" value="Sulfatase"/>
    <property type="match status" value="1"/>
</dbReference>
<dbReference type="PANTHER" id="PTHR45953">
    <property type="entry name" value="IDURONATE 2-SULFATASE"/>
    <property type="match status" value="1"/>
</dbReference>
<dbReference type="GO" id="GO:0005737">
    <property type="term" value="C:cytoplasm"/>
    <property type="evidence" value="ECO:0007669"/>
    <property type="project" value="TreeGrafter"/>
</dbReference>
<dbReference type="CDD" id="cd16030">
    <property type="entry name" value="iduronate-2-sulfatase"/>
    <property type="match status" value="1"/>
</dbReference>
<evidence type="ECO:0000313" key="9">
    <source>
        <dbReference type="Proteomes" id="UP000658278"/>
    </source>
</evidence>
<keyword evidence="9" id="KW-1185">Reference proteome</keyword>
<sequence length="508" mass="56851">MMPVGHALIPCSVFAMKPLLQTILAAFSLTLVPSSGSTQQPNILFIAIDDLNDWIGCMGGHPQAHTPNIDRLAARGMLFTNAHCASPACQPSRAAVFTGMMPEKTGVWTNGKDSLSRMMPEAIKLPIPFERAGYRAMGTGKLIHDTSDRDHPAVPDYVYVEQRWSPIPSKQARYTKEALPTKGSNNPRHLVTDSLGRQVVLPLNRMPSDRAPEKLSGESFDWGPWDVPDSDFGDTRITDWAISKLEEEDDAPLFLALGYYRPHIPLWAPKRFFDRFKEHPGQLPPVKEDDLDDLGETGKKWAREAVTAGAHASVVKHDQWSKAVEGYLACTTYVDHEIGRLLDALDESSYRDNTIVVLWSDHGWHLGEKEHWGKWTGWERSTKVPLIIAPPRSQAGKFAPAGSSCNQPVGLIDLYPTLTDLCGVKPPEGLDGQSLAPLLRNPDQKTGRKLVTVFDKGNHSVRTERWRYILYQDGEEELYDHQGDPHEWNNLASNPEYRSLMNDLRRGL</sequence>
<keyword evidence="5" id="KW-0378">Hydrolase</keyword>
<dbReference type="PANTHER" id="PTHR45953:SF1">
    <property type="entry name" value="IDURONATE 2-SULFATASE"/>
    <property type="match status" value="1"/>
</dbReference>
<reference evidence="8" key="1">
    <citation type="submission" date="2021-01" db="EMBL/GenBank/DDBJ databases">
        <title>Modified the classification status of verrucomicrobia.</title>
        <authorList>
            <person name="Feng X."/>
        </authorList>
    </citation>
    <scope>NUCLEOTIDE SEQUENCE</scope>
    <source>
        <strain evidence="8">KCTC 22201</strain>
    </source>
</reference>
<dbReference type="GO" id="GO:0004423">
    <property type="term" value="F:iduronate-2-sulfatase activity"/>
    <property type="evidence" value="ECO:0007669"/>
    <property type="project" value="InterPro"/>
</dbReference>
<comment type="similarity">
    <text evidence="2">Belongs to the sulfatase family.</text>
</comment>
<protein>
    <submittedName>
        <fullName evidence="8">Sulfatase</fullName>
    </submittedName>
</protein>